<protein>
    <submittedName>
        <fullName evidence="2">Uncharacterized protein</fullName>
    </submittedName>
</protein>
<name>A0AAV3YM74_9GAST</name>
<gene>
    <name evidence="2" type="ORF">PoB_001011000</name>
</gene>
<evidence type="ECO:0000313" key="2">
    <source>
        <dbReference type="EMBL" id="GFN83604.1"/>
    </source>
</evidence>
<feature type="chain" id="PRO_5043595853" evidence="1">
    <location>
        <begin position="22"/>
        <end position="102"/>
    </location>
</feature>
<comment type="caution">
    <text evidence="2">The sequence shown here is derived from an EMBL/GenBank/DDBJ whole genome shotgun (WGS) entry which is preliminary data.</text>
</comment>
<organism evidence="2 3">
    <name type="scientific">Plakobranchus ocellatus</name>
    <dbReference type="NCBI Taxonomy" id="259542"/>
    <lineage>
        <taxon>Eukaryota</taxon>
        <taxon>Metazoa</taxon>
        <taxon>Spiralia</taxon>
        <taxon>Lophotrochozoa</taxon>
        <taxon>Mollusca</taxon>
        <taxon>Gastropoda</taxon>
        <taxon>Heterobranchia</taxon>
        <taxon>Euthyneura</taxon>
        <taxon>Panpulmonata</taxon>
        <taxon>Sacoglossa</taxon>
        <taxon>Placobranchoidea</taxon>
        <taxon>Plakobranchidae</taxon>
        <taxon>Plakobranchus</taxon>
    </lineage>
</organism>
<accession>A0AAV3YM74</accession>
<dbReference type="Proteomes" id="UP000735302">
    <property type="component" value="Unassembled WGS sequence"/>
</dbReference>
<dbReference type="EMBL" id="BLXT01001211">
    <property type="protein sequence ID" value="GFN83604.1"/>
    <property type="molecule type" value="Genomic_DNA"/>
</dbReference>
<reference evidence="2 3" key="1">
    <citation type="journal article" date="2021" name="Elife">
        <title>Chloroplast acquisition without the gene transfer in kleptoplastic sea slugs, Plakobranchus ocellatus.</title>
        <authorList>
            <person name="Maeda T."/>
            <person name="Takahashi S."/>
            <person name="Yoshida T."/>
            <person name="Shimamura S."/>
            <person name="Takaki Y."/>
            <person name="Nagai Y."/>
            <person name="Toyoda A."/>
            <person name="Suzuki Y."/>
            <person name="Arimoto A."/>
            <person name="Ishii H."/>
            <person name="Satoh N."/>
            <person name="Nishiyama T."/>
            <person name="Hasebe M."/>
            <person name="Maruyama T."/>
            <person name="Minagawa J."/>
            <person name="Obokata J."/>
            <person name="Shigenobu S."/>
        </authorList>
    </citation>
    <scope>NUCLEOTIDE SEQUENCE [LARGE SCALE GENOMIC DNA]</scope>
</reference>
<keyword evidence="3" id="KW-1185">Reference proteome</keyword>
<evidence type="ECO:0000256" key="1">
    <source>
        <dbReference type="SAM" id="SignalP"/>
    </source>
</evidence>
<sequence length="102" mass="11600">MKYAAALFVTLVIVLVAKIDCKECLVDDEYLLNGTLIECEHWIEPRVDAITFIVYCCEELGFRPQITSGRNRDDRTTFSSCECISTAGDYDDDDDDDDDDDK</sequence>
<evidence type="ECO:0000313" key="3">
    <source>
        <dbReference type="Proteomes" id="UP000735302"/>
    </source>
</evidence>
<dbReference type="AlphaFoldDB" id="A0AAV3YM74"/>
<feature type="signal peptide" evidence="1">
    <location>
        <begin position="1"/>
        <end position="21"/>
    </location>
</feature>
<proteinExistence type="predicted"/>
<keyword evidence="1" id="KW-0732">Signal</keyword>